<accession>A0ABT7XNG4</accession>
<dbReference type="Pfam" id="PF13450">
    <property type="entry name" value="NAD_binding_8"/>
    <property type="match status" value="1"/>
</dbReference>
<dbReference type="RefSeq" id="WP_289829942.1">
    <property type="nucleotide sequence ID" value="NZ_JAUEDK010000016.1"/>
</dbReference>
<comment type="caution">
    <text evidence="2">The sequence shown here is derived from an EMBL/GenBank/DDBJ whole genome shotgun (WGS) entry which is preliminary data.</text>
</comment>
<evidence type="ECO:0000313" key="2">
    <source>
        <dbReference type="EMBL" id="MDN0075336.1"/>
    </source>
</evidence>
<feature type="domain" description="Amine oxidase" evidence="1">
    <location>
        <begin position="106"/>
        <end position="318"/>
    </location>
</feature>
<dbReference type="EMBL" id="JAUEDK010000016">
    <property type="protein sequence ID" value="MDN0075336.1"/>
    <property type="molecule type" value="Genomic_DNA"/>
</dbReference>
<evidence type="ECO:0000259" key="1">
    <source>
        <dbReference type="Pfam" id="PF01593"/>
    </source>
</evidence>
<sequence length="320" mass="34486">MVTAVIGAGLAGLTVARELAAAGQSVRVFERNRGFGGRLATRRTETAAFDHGAQYFTVRSDAFRDTVAGWREAGLVLPWNARFVEIGAEGICPARDVVRYVAVPSMSCLGHTLAEGLHVMTQSRVVALMPTGDSWRITLENGETYPASSLVLAVPAPQAVTLLNSVHRFATLLGKVQYAPCWSVMLEAEEGLDSGWDAAFVCDGNPLSWLANNHSKPGRNGVPAWVAHASAAWSEAHRSHAQDWVAQTLMRAADELLGGTPLTLSSVHRWLYARVTHPMGEPYLWDSTLRLGVCGDGMLGARVEAAFLSGRQLAERILQG</sequence>
<dbReference type="InterPro" id="IPR002937">
    <property type="entry name" value="Amino_oxidase"/>
</dbReference>
<dbReference type="PANTHER" id="PTHR16128">
    <property type="entry name" value="FAD/NAD(P)-BINDING OXIDOREDUCTASE FAMILY PROTEIN"/>
    <property type="match status" value="1"/>
</dbReference>
<dbReference type="PANTHER" id="PTHR16128:SF5">
    <property type="entry name" value="FAD_NAD(P)-BINDING OXIDOREDUCTASE FAMILY PROTEIN"/>
    <property type="match status" value="1"/>
</dbReference>
<dbReference type="Gene3D" id="3.90.660.10">
    <property type="match status" value="1"/>
</dbReference>
<reference evidence="2" key="1">
    <citation type="submission" date="2023-06" db="EMBL/GenBank/DDBJ databases">
        <authorList>
            <person name="Zhang S."/>
        </authorList>
    </citation>
    <scope>NUCLEOTIDE SEQUENCE</scope>
    <source>
        <strain evidence="2">SG2303</strain>
    </source>
</reference>
<dbReference type="Pfam" id="PF01593">
    <property type="entry name" value="Amino_oxidase"/>
    <property type="match status" value="1"/>
</dbReference>
<name>A0ABT7XNG4_9NEIS</name>
<proteinExistence type="predicted"/>
<evidence type="ECO:0000313" key="3">
    <source>
        <dbReference type="Proteomes" id="UP001168540"/>
    </source>
</evidence>
<protein>
    <submittedName>
        <fullName evidence="2">FAD-dependent oxidoreductase</fullName>
    </submittedName>
</protein>
<dbReference type="Gene3D" id="3.50.50.60">
    <property type="entry name" value="FAD/NAD(P)-binding domain"/>
    <property type="match status" value="1"/>
</dbReference>
<dbReference type="Proteomes" id="UP001168540">
    <property type="component" value="Unassembled WGS sequence"/>
</dbReference>
<keyword evidence="3" id="KW-1185">Reference proteome</keyword>
<organism evidence="2 3">
    <name type="scientific">Crenobacter oryzisoli</name>
    <dbReference type="NCBI Taxonomy" id="3056844"/>
    <lineage>
        <taxon>Bacteria</taxon>
        <taxon>Pseudomonadati</taxon>
        <taxon>Pseudomonadota</taxon>
        <taxon>Betaproteobacteria</taxon>
        <taxon>Neisseriales</taxon>
        <taxon>Neisseriaceae</taxon>
        <taxon>Crenobacter</taxon>
    </lineage>
</organism>
<dbReference type="InterPro" id="IPR036188">
    <property type="entry name" value="FAD/NAD-bd_sf"/>
</dbReference>
<gene>
    <name evidence="2" type="ORF">QU481_10585</name>
</gene>
<dbReference type="SUPFAM" id="SSF51905">
    <property type="entry name" value="FAD/NAD(P)-binding domain"/>
    <property type="match status" value="1"/>
</dbReference>